<sequence>MSSFSDLPLELRLEISKYLLIYRDFHHFRQVDKNNLIFFSSPSEYLQNIQFPLNTDQMGALGGFLFLIRFNEDSISGVGQVFRNLMTAAVTERRPGFSPQWSYFDDLRVDVTEASFITPSSEQWFLARILLLMFERICEPGGSDPSPFVWEPARFDACIRGKTVVKLVMLLMMRAGLAGDIGKLYASANLCESHLSYLTKRWSTMPTSKLPIFMATFQYVPGHVEWLRDYEIETRIVSRDVVFAEEPVLRLAATGRVVSRTVGAPETANLQDVLRVVEGTEMIFMCVRSIMDLQPEDSISVFATGNIH</sequence>
<dbReference type="AlphaFoldDB" id="A0A3N4HP44"/>
<organism evidence="1 2">
    <name type="scientific">Ascobolus immersus RN42</name>
    <dbReference type="NCBI Taxonomy" id="1160509"/>
    <lineage>
        <taxon>Eukaryota</taxon>
        <taxon>Fungi</taxon>
        <taxon>Dikarya</taxon>
        <taxon>Ascomycota</taxon>
        <taxon>Pezizomycotina</taxon>
        <taxon>Pezizomycetes</taxon>
        <taxon>Pezizales</taxon>
        <taxon>Ascobolaceae</taxon>
        <taxon>Ascobolus</taxon>
    </lineage>
</organism>
<name>A0A3N4HP44_ASCIM</name>
<keyword evidence="2" id="KW-1185">Reference proteome</keyword>
<accession>A0A3N4HP44</accession>
<reference evidence="1 2" key="1">
    <citation type="journal article" date="2018" name="Nat. Ecol. Evol.">
        <title>Pezizomycetes genomes reveal the molecular basis of ectomycorrhizal truffle lifestyle.</title>
        <authorList>
            <person name="Murat C."/>
            <person name="Payen T."/>
            <person name="Noel B."/>
            <person name="Kuo A."/>
            <person name="Morin E."/>
            <person name="Chen J."/>
            <person name="Kohler A."/>
            <person name="Krizsan K."/>
            <person name="Balestrini R."/>
            <person name="Da Silva C."/>
            <person name="Montanini B."/>
            <person name="Hainaut M."/>
            <person name="Levati E."/>
            <person name="Barry K.W."/>
            <person name="Belfiori B."/>
            <person name="Cichocki N."/>
            <person name="Clum A."/>
            <person name="Dockter R.B."/>
            <person name="Fauchery L."/>
            <person name="Guy J."/>
            <person name="Iotti M."/>
            <person name="Le Tacon F."/>
            <person name="Lindquist E.A."/>
            <person name="Lipzen A."/>
            <person name="Malagnac F."/>
            <person name="Mello A."/>
            <person name="Molinier V."/>
            <person name="Miyauchi S."/>
            <person name="Poulain J."/>
            <person name="Riccioni C."/>
            <person name="Rubini A."/>
            <person name="Sitrit Y."/>
            <person name="Splivallo R."/>
            <person name="Traeger S."/>
            <person name="Wang M."/>
            <person name="Zifcakova L."/>
            <person name="Wipf D."/>
            <person name="Zambonelli A."/>
            <person name="Paolocci F."/>
            <person name="Nowrousian M."/>
            <person name="Ottonello S."/>
            <person name="Baldrian P."/>
            <person name="Spatafora J.W."/>
            <person name="Henrissat B."/>
            <person name="Nagy L.G."/>
            <person name="Aury J.M."/>
            <person name="Wincker P."/>
            <person name="Grigoriev I.V."/>
            <person name="Bonfante P."/>
            <person name="Martin F.M."/>
        </authorList>
    </citation>
    <scope>NUCLEOTIDE SEQUENCE [LARGE SCALE GENOMIC DNA]</scope>
    <source>
        <strain evidence="1 2">RN42</strain>
    </source>
</reference>
<evidence type="ECO:0000313" key="2">
    <source>
        <dbReference type="Proteomes" id="UP000275078"/>
    </source>
</evidence>
<protein>
    <submittedName>
        <fullName evidence="1">Uncharacterized protein</fullName>
    </submittedName>
</protein>
<evidence type="ECO:0000313" key="1">
    <source>
        <dbReference type="EMBL" id="RPA75613.1"/>
    </source>
</evidence>
<dbReference type="EMBL" id="ML119760">
    <property type="protein sequence ID" value="RPA75613.1"/>
    <property type="molecule type" value="Genomic_DNA"/>
</dbReference>
<proteinExistence type="predicted"/>
<gene>
    <name evidence="1" type="ORF">BJ508DRAFT_311803</name>
</gene>
<dbReference type="Proteomes" id="UP000275078">
    <property type="component" value="Unassembled WGS sequence"/>
</dbReference>